<dbReference type="PANTHER" id="PTHR30160">
    <property type="entry name" value="TETRAACYLDISACCHARIDE 4'-KINASE-RELATED"/>
    <property type="match status" value="1"/>
</dbReference>
<evidence type="ECO:0000313" key="3">
    <source>
        <dbReference type="EMBL" id="OIQ80822.1"/>
    </source>
</evidence>
<dbReference type="Pfam" id="PF01075">
    <property type="entry name" value="Glyco_transf_9"/>
    <property type="match status" value="1"/>
</dbReference>
<dbReference type="AlphaFoldDB" id="A0A1J5QAY9"/>
<gene>
    <name evidence="3" type="primary">rfaF_20</name>
    <name evidence="3" type="ORF">GALL_374220</name>
</gene>
<dbReference type="Gene3D" id="3.40.50.2000">
    <property type="entry name" value="Glycogen Phosphorylase B"/>
    <property type="match status" value="2"/>
</dbReference>
<comment type="caution">
    <text evidence="3">The sequence shown here is derived from an EMBL/GenBank/DDBJ whole genome shotgun (WGS) entry which is preliminary data.</text>
</comment>
<dbReference type="CDD" id="cd03789">
    <property type="entry name" value="GT9_LPS_heptosyltransferase"/>
    <property type="match status" value="1"/>
</dbReference>
<dbReference type="PANTHER" id="PTHR30160:SF7">
    <property type="entry name" value="ADP-HEPTOSE--LPS HEPTOSYLTRANSFERASE 2"/>
    <property type="match status" value="1"/>
</dbReference>
<name>A0A1J5QAY9_9ZZZZ</name>
<proteinExistence type="predicted"/>
<dbReference type="SUPFAM" id="SSF53756">
    <property type="entry name" value="UDP-Glycosyltransferase/glycogen phosphorylase"/>
    <property type="match status" value="1"/>
</dbReference>
<dbReference type="GO" id="GO:0009244">
    <property type="term" value="P:lipopolysaccharide core region biosynthetic process"/>
    <property type="evidence" value="ECO:0007669"/>
    <property type="project" value="TreeGrafter"/>
</dbReference>
<dbReference type="GO" id="GO:0005829">
    <property type="term" value="C:cytosol"/>
    <property type="evidence" value="ECO:0007669"/>
    <property type="project" value="TreeGrafter"/>
</dbReference>
<keyword evidence="1" id="KW-0328">Glycosyltransferase</keyword>
<reference evidence="3" key="1">
    <citation type="submission" date="2016-10" db="EMBL/GenBank/DDBJ databases">
        <title>Sequence of Gallionella enrichment culture.</title>
        <authorList>
            <person name="Poehlein A."/>
            <person name="Muehling M."/>
            <person name="Daniel R."/>
        </authorList>
    </citation>
    <scope>NUCLEOTIDE SEQUENCE</scope>
</reference>
<dbReference type="EC" id="2.-.-.-" evidence="3"/>
<dbReference type="InterPro" id="IPR051199">
    <property type="entry name" value="LPS_LOS_Heptosyltrfase"/>
</dbReference>
<protein>
    <submittedName>
        <fullName evidence="3">ADP-heptose--LPS heptosyltransferase 2</fullName>
        <ecNumber evidence="3">2.-.-.-</ecNumber>
    </submittedName>
</protein>
<sequence>MDALRQSGAQARRTLVIQTLPGIGDMVWHMPYIKAIAESEASKVVDILTIKRSMADQLLASERHVSNILWLDDAIAGKGRPAAILSLAKTLRALHYDRVWILHYSGSWALAAFLAGIPERWGYGIGWQRLFLNRGKYLGNAGARLHPIDKAASFLQRNGLLAENVAPTISVSAQAAAVIGQRFGACPRPWVAFGIGSTDPARQWGVDNFSRLAAMLANRPGGTIFLVGGPAELGASEQIRNSVGAEHSASMVSVIACPISEVSALLKACNLYVGNDTGMLNIAAAVGTPSVGLLGMGYSHRLADEGRNIYAVFPGEHAAEPGLSPMHRISVAAVAGKVGQLLQRHPVDARPGVACMAATENPHMTGEA</sequence>
<dbReference type="GO" id="GO:0008713">
    <property type="term" value="F:ADP-heptose-lipopolysaccharide heptosyltransferase activity"/>
    <property type="evidence" value="ECO:0007669"/>
    <property type="project" value="TreeGrafter"/>
</dbReference>
<accession>A0A1J5QAY9</accession>
<keyword evidence="2 3" id="KW-0808">Transferase</keyword>
<evidence type="ECO:0000256" key="2">
    <source>
        <dbReference type="ARBA" id="ARBA00022679"/>
    </source>
</evidence>
<evidence type="ECO:0000256" key="1">
    <source>
        <dbReference type="ARBA" id="ARBA00022676"/>
    </source>
</evidence>
<organism evidence="3">
    <name type="scientific">mine drainage metagenome</name>
    <dbReference type="NCBI Taxonomy" id="410659"/>
    <lineage>
        <taxon>unclassified sequences</taxon>
        <taxon>metagenomes</taxon>
        <taxon>ecological metagenomes</taxon>
    </lineage>
</organism>
<dbReference type="EMBL" id="MLJW01001007">
    <property type="protein sequence ID" value="OIQ80822.1"/>
    <property type="molecule type" value="Genomic_DNA"/>
</dbReference>
<dbReference type="InterPro" id="IPR002201">
    <property type="entry name" value="Glyco_trans_9"/>
</dbReference>